<comment type="caution">
    <text evidence="6">The sequence shown here is derived from an EMBL/GenBank/DDBJ whole genome shotgun (WGS) entry which is preliminary data.</text>
</comment>
<dbReference type="PANTHER" id="PTHR30146:SF109">
    <property type="entry name" value="HTH-TYPE TRANSCRIPTIONAL REGULATOR GALS"/>
    <property type="match status" value="1"/>
</dbReference>
<dbReference type="GO" id="GO:0000976">
    <property type="term" value="F:transcription cis-regulatory region binding"/>
    <property type="evidence" value="ECO:0007669"/>
    <property type="project" value="TreeGrafter"/>
</dbReference>
<dbReference type="Gene3D" id="3.40.50.2300">
    <property type="match status" value="2"/>
</dbReference>
<protein>
    <submittedName>
        <fullName evidence="6">LacI family transcriptional regulator</fullName>
    </submittedName>
</protein>
<sequence>MAMGNRVRLIDIANKAGVSKMTVSLALRNDPSISRETTNMIKEIADTLGYVPNRIAKGLVNGRTYTIAAIVGGDMHDDYHNQFLKGATDYAMGKGYTLTIALTEGDKKLETEIIRKYQEMGIDGYLVFHCGSSTNYKKMKEQGIPFVLYTKYFEDMDCDYVTCDDLKGGYDMTRYFLEQGHERIAYIYDKGLKNSSEVKNRCRGYQKAMEETSQGFEEIMVIPYDNSLDGRTVEEKNPELMELLHSDKVPTAFFICNDVVAAAFLADMKSLGCRIPEDFSIAGYEGVYLGAVLDPPLTTMSTPIRDMGKTACELLIKKIEGKIQKNQISRISMEPVLTIRKSVKRREELE</sequence>
<organism evidence="6 8">
    <name type="scientific">Eisenbergiella massiliensis</name>
    <dbReference type="NCBI Taxonomy" id="1720294"/>
    <lineage>
        <taxon>Bacteria</taxon>
        <taxon>Bacillati</taxon>
        <taxon>Bacillota</taxon>
        <taxon>Clostridia</taxon>
        <taxon>Lachnospirales</taxon>
        <taxon>Lachnospiraceae</taxon>
        <taxon>Eisenbergiella</taxon>
    </lineage>
</organism>
<keyword evidence="2" id="KW-0238">DNA-binding</keyword>
<dbReference type="Proteomes" id="UP000260812">
    <property type="component" value="Unassembled WGS sequence"/>
</dbReference>
<dbReference type="GO" id="GO:0003700">
    <property type="term" value="F:DNA-binding transcription factor activity"/>
    <property type="evidence" value="ECO:0007669"/>
    <property type="project" value="TreeGrafter"/>
</dbReference>
<dbReference type="PANTHER" id="PTHR30146">
    <property type="entry name" value="LACI-RELATED TRANSCRIPTIONAL REPRESSOR"/>
    <property type="match status" value="1"/>
</dbReference>
<dbReference type="PROSITE" id="PS50932">
    <property type="entry name" value="HTH_LACI_2"/>
    <property type="match status" value="1"/>
</dbReference>
<evidence type="ECO:0000259" key="4">
    <source>
        <dbReference type="PROSITE" id="PS50932"/>
    </source>
</evidence>
<dbReference type="InterPro" id="IPR028082">
    <property type="entry name" value="Peripla_BP_I"/>
</dbReference>
<dbReference type="PROSITE" id="PS00356">
    <property type="entry name" value="HTH_LACI_1"/>
    <property type="match status" value="1"/>
</dbReference>
<evidence type="ECO:0000256" key="2">
    <source>
        <dbReference type="ARBA" id="ARBA00023125"/>
    </source>
</evidence>
<dbReference type="Pfam" id="PF13377">
    <property type="entry name" value="Peripla_BP_3"/>
    <property type="match status" value="1"/>
</dbReference>
<accession>A0A3E3IVG2</accession>
<dbReference type="Pfam" id="PF00356">
    <property type="entry name" value="LacI"/>
    <property type="match status" value="1"/>
</dbReference>
<dbReference type="CDD" id="cd06267">
    <property type="entry name" value="PBP1_LacI_sugar_binding-like"/>
    <property type="match status" value="1"/>
</dbReference>
<dbReference type="EMBL" id="QVLU01000013">
    <property type="protein sequence ID" value="RGE70921.1"/>
    <property type="molecule type" value="Genomic_DNA"/>
</dbReference>
<proteinExistence type="predicted"/>
<dbReference type="OrthoDB" id="9789891at2"/>
<dbReference type="InterPro" id="IPR046335">
    <property type="entry name" value="LacI/GalR-like_sensor"/>
</dbReference>
<gene>
    <name evidence="6" type="ORF">DWY69_15500</name>
    <name evidence="5" type="ORF">DXC51_21090</name>
</gene>
<dbReference type="Gene3D" id="1.10.260.40">
    <property type="entry name" value="lambda repressor-like DNA-binding domains"/>
    <property type="match status" value="1"/>
</dbReference>
<dbReference type="AlphaFoldDB" id="A0A3E3IVG2"/>
<dbReference type="EMBL" id="QVLV01000018">
    <property type="protein sequence ID" value="RGE57102.1"/>
    <property type="molecule type" value="Genomic_DNA"/>
</dbReference>
<evidence type="ECO:0000313" key="6">
    <source>
        <dbReference type="EMBL" id="RGE70921.1"/>
    </source>
</evidence>
<evidence type="ECO:0000313" key="8">
    <source>
        <dbReference type="Proteomes" id="UP000261166"/>
    </source>
</evidence>
<dbReference type="Proteomes" id="UP000261166">
    <property type="component" value="Unassembled WGS sequence"/>
</dbReference>
<evidence type="ECO:0000256" key="3">
    <source>
        <dbReference type="ARBA" id="ARBA00023163"/>
    </source>
</evidence>
<reference evidence="6 8" key="1">
    <citation type="submission" date="2018-08" db="EMBL/GenBank/DDBJ databases">
        <title>A genome reference for cultivated species of the human gut microbiota.</title>
        <authorList>
            <person name="Zou Y."/>
            <person name="Xue W."/>
            <person name="Luo G."/>
        </authorList>
    </citation>
    <scope>NUCLEOTIDE SEQUENCE [LARGE SCALE GENOMIC DNA]</scope>
    <source>
        <strain evidence="6 8">AF26-4BH</strain>
        <strain evidence="5">TF05-5AC</strain>
    </source>
</reference>
<dbReference type="CDD" id="cd01392">
    <property type="entry name" value="HTH_LacI"/>
    <property type="match status" value="1"/>
</dbReference>
<evidence type="ECO:0000313" key="5">
    <source>
        <dbReference type="EMBL" id="RGE57102.1"/>
    </source>
</evidence>
<dbReference type="InterPro" id="IPR010982">
    <property type="entry name" value="Lambda_DNA-bd_dom_sf"/>
</dbReference>
<keyword evidence="1" id="KW-0805">Transcription regulation</keyword>
<dbReference type="SUPFAM" id="SSF47413">
    <property type="entry name" value="lambda repressor-like DNA-binding domains"/>
    <property type="match status" value="1"/>
</dbReference>
<evidence type="ECO:0000256" key="1">
    <source>
        <dbReference type="ARBA" id="ARBA00023015"/>
    </source>
</evidence>
<keyword evidence="3" id="KW-0804">Transcription</keyword>
<dbReference type="SMART" id="SM00354">
    <property type="entry name" value="HTH_LACI"/>
    <property type="match status" value="1"/>
</dbReference>
<evidence type="ECO:0000313" key="7">
    <source>
        <dbReference type="Proteomes" id="UP000260812"/>
    </source>
</evidence>
<feature type="domain" description="HTH lacI-type" evidence="4">
    <location>
        <begin position="7"/>
        <end position="61"/>
    </location>
</feature>
<name>A0A3E3IVG2_9FIRM</name>
<dbReference type="SUPFAM" id="SSF53822">
    <property type="entry name" value="Periplasmic binding protein-like I"/>
    <property type="match status" value="1"/>
</dbReference>
<dbReference type="InterPro" id="IPR000843">
    <property type="entry name" value="HTH_LacI"/>
</dbReference>
<keyword evidence="7" id="KW-1185">Reference proteome</keyword>